<name>A0A077HK14_9CORY</name>
<protein>
    <recommendedName>
        <fullName evidence="3">DUF559 domain-containing protein</fullName>
    </recommendedName>
</protein>
<evidence type="ECO:0000313" key="2">
    <source>
        <dbReference type="Proteomes" id="UP000028939"/>
    </source>
</evidence>
<reference evidence="1 2" key="1">
    <citation type="submission" date="2014-08" db="EMBL/GenBank/DDBJ databases">
        <title>Complete genome sequence of Corynebacterium ureicelerivorans DSM 45051, a lipophilic and urea-splitting isolate from a blood culture of a septicaemia patient.</title>
        <authorList>
            <person name="Tippelt A."/>
            <person name="Albersmeier A."/>
            <person name="Brinkrolf K."/>
            <person name="Ruckert C."/>
            <person name="Tauch A."/>
        </authorList>
    </citation>
    <scope>NUCLEOTIDE SEQUENCE [LARGE SCALE GENOMIC DNA]</scope>
    <source>
        <strain evidence="1 2">IMMIB RIV-2301</strain>
    </source>
</reference>
<sequence length="327" mass="36732">MHDGMEIEFSPVIVNASQLERGRTYLRISDARFVHESYGRDRWTVNLAARHHPRSERYDVPAAVRAVVHAYERPGSVVCGFSALALYGLPFLVEGADTTLRAPIGRCSPASAFAPAISRLRAPHTETWTLTHRGVPIRVATPARATAQALQQIRRGEHSWQTEPVPGVQAEVVRAVQLVDCVRRYLNLQVTEVNNATTGQLNQRWMTKVIQLSRATADSPKETELRLLLQPVAKKYGVLLVEQYPLVVGGRVVTTFDFAIPDLKLGIMFDGRHHWEHEQRQLDTTINLTSMLHGWAVPRAGSKSMQMCVQVVESELRKRLGVPDDRR</sequence>
<evidence type="ECO:0000313" key="1">
    <source>
        <dbReference type="EMBL" id="AIL97363.1"/>
    </source>
</evidence>
<dbReference type="KEGG" id="cuv:CUREI_08730"/>
<gene>
    <name evidence="1" type="ORF">CUREI_08730</name>
</gene>
<proteinExistence type="predicted"/>
<keyword evidence="2" id="KW-1185">Reference proteome</keyword>
<evidence type="ECO:0008006" key="3">
    <source>
        <dbReference type="Google" id="ProtNLM"/>
    </source>
</evidence>
<accession>A0A077HK14</accession>
<organism evidence="1 2">
    <name type="scientific">Corynebacterium ureicelerivorans</name>
    <dbReference type="NCBI Taxonomy" id="401472"/>
    <lineage>
        <taxon>Bacteria</taxon>
        <taxon>Bacillati</taxon>
        <taxon>Actinomycetota</taxon>
        <taxon>Actinomycetes</taxon>
        <taxon>Mycobacteriales</taxon>
        <taxon>Corynebacteriaceae</taxon>
        <taxon>Corynebacterium</taxon>
    </lineage>
</organism>
<dbReference type="Proteomes" id="UP000028939">
    <property type="component" value="Chromosome"/>
</dbReference>
<dbReference type="HOGENOM" id="CLU_059338_1_0_11"/>
<dbReference type="AlphaFoldDB" id="A0A077HK14"/>
<dbReference type="EMBL" id="CP009215">
    <property type="protein sequence ID" value="AIL97363.1"/>
    <property type="molecule type" value="Genomic_DNA"/>
</dbReference>